<comment type="caution">
    <text evidence="1">The sequence shown here is derived from an EMBL/GenBank/DDBJ whole genome shotgun (WGS) entry which is preliminary data.</text>
</comment>
<reference evidence="1" key="1">
    <citation type="submission" date="2021-06" db="EMBL/GenBank/DDBJ databases">
        <authorList>
            <person name="Kallberg Y."/>
            <person name="Tangrot J."/>
            <person name="Rosling A."/>
        </authorList>
    </citation>
    <scope>NUCLEOTIDE SEQUENCE</scope>
    <source>
        <strain evidence="1">IL203A</strain>
    </source>
</reference>
<proteinExistence type="predicted"/>
<evidence type="ECO:0000313" key="2">
    <source>
        <dbReference type="Proteomes" id="UP000789702"/>
    </source>
</evidence>
<dbReference type="Proteomes" id="UP000789702">
    <property type="component" value="Unassembled WGS sequence"/>
</dbReference>
<feature type="non-terminal residue" evidence="1">
    <location>
        <position position="1"/>
    </location>
</feature>
<protein>
    <submittedName>
        <fullName evidence="1">11351_t:CDS:1</fullName>
    </submittedName>
</protein>
<keyword evidence="2" id="KW-1185">Reference proteome</keyword>
<organism evidence="1 2">
    <name type="scientific">Dentiscutata heterogama</name>
    <dbReference type="NCBI Taxonomy" id="1316150"/>
    <lineage>
        <taxon>Eukaryota</taxon>
        <taxon>Fungi</taxon>
        <taxon>Fungi incertae sedis</taxon>
        <taxon>Mucoromycota</taxon>
        <taxon>Glomeromycotina</taxon>
        <taxon>Glomeromycetes</taxon>
        <taxon>Diversisporales</taxon>
        <taxon>Gigasporaceae</taxon>
        <taxon>Dentiscutata</taxon>
    </lineage>
</organism>
<name>A0ACA9L9H2_9GLOM</name>
<dbReference type="EMBL" id="CAJVPU010003444">
    <property type="protein sequence ID" value="CAG8518067.1"/>
    <property type="molecule type" value="Genomic_DNA"/>
</dbReference>
<evidence type="ECO:0000313" key="1">
    <source>
        <dbReference type="EMBL" id="CAG8518067.1"/>
    </source>
</evidence>
<sequence length="76" mass="9092">ENKLLKQIELLNKNDKNRKHPNNDCIEQENLKFYKIDETDDNVKMNDSNDNDHDQIKNLLNELRSSENMKNLVDCF</sequence>
<accession>A0ACA9L9H2</accession>
<gene>
    <name evidence="1" type="ORF">DHETER_LOCUS3777</name>
</gene>